<dbReference type="PRINTS" id="PR00465">
    <property type="entry name" value="EP450IV"/>
</dbReference>
<evidence type="ECO:0000256" key="5">
    <source>
        <dbReference type="ARBA" id="ARBA00023004"/>
    </source>
</evidence>
<dbReference type="GO" id="GO:0005506">
    <property type="term" value="F:iron ion binding"/>
    <property type="evidence" value="ECO:0007669"/>
    <property type="project" value="InterPro"/>
</dbReference>
<name>A0A1D8N5C4_YARLL</name>
<dbReference type="eggNOG" id="KOG0157">
    <property type="taxonomic scope" value="Eukaryota"/>
</dbReference>
<comment type="similarity">
    <text evidence="2 12">Belongs to the cytochrome P450 family.</text>
</comment>
<dbReference type="PANTHER" id="PTHR24286:SF228">
    <property type="entry name" value="C-22 STEROL DESATURASE ERG5"/>
    <property type="match status" value="1"/>
</dbReference>
<dbReference type="CDD" id="cd11082">
    <property type="entry name" value="CYP61_CYP710"/>
    <property type="match status" value="1"/>
</dbReference>
<keyword evidence="5 11" id="KW-0408">Iron</keyword>
<dbReference type="InterPro" id="IPR017972">
    <property type="entry name" value="Cyt_P450_CS"/>
</dbReference>
<keyword evidence="13" id="KW-0812">Transmembrane</keyword>
<feature type="binding site" description="axial binding residue" evidence="11">
    <location>
        <position position="453"/>
    </location>
    <ligand>
        <name>heme</name>
        <dbReference type="ChEBI" id="CHEBI:30413"/>
    </ligand>
    <ligandPart>
        <name>Fe</name>
        <dbReference type="ChEBI" id="CHEBI:18248"/>
    </ligandPart>
</feature>
<dbReference type="VEuPathDB" id="FungiDB:YALI0_A18062g"/>
<gene>
    <name evidence="15" type="ORF">B0I71DRAFT_135564</name>
    <name evidence="14" type="ORF">YALI1_A18344g</name>
</gene>
<dbReference type="GO" id="GO:0000249">
    <property type="term" value="F:C-22 sterol desaturase (NADPH) activity"/>
    <property type="evidence" value="ECO:0007669"/>
    <property type="project" value="UniProtKB-EC"/>
</dbReference>
<dbReference type="Pfam" id="PF00067">
    <property type="entry name" value="p450"/>
    <property type="match status" value="1"/>
</dbReference>
<dbReference type="RefSeq" id="XP_500188.1">
    <property type="nucleotide sequence ID" value="XM_500188.1"/>
</dbReference>
<keyword evidence="11 12" id="KW-0349">Heme</keyword>
<dbReference type="EC" id="1.14.19.41" evidence="6"/>
<evidence type="ECO:0000256" key="12">
    <source>
        <dbReference type="RuleBase" id="RU000461"/>
    </source>
</evidence>
<comment type="pathway">
    <text evidence="7">Steroid metabolism; ergosterol biosynthesis; ergosterol from zymosterol: step 4/5.</text>
</comment>
<evidence type="ECO:0000256" key="6">
    <source>
        <dbReference type="ARBA" id="ARBA00039038"/>
    </source>
</evidence>
<protein>
    <recommendedName>
        <fullName evidence="8">C-22 sterol desaturase ERG5</fullName>
        <ecNumber evidence="6">1.14.19.41</ecNumber>
    </recommendedName>
    <alternativeName>
        <fullName evidence="10">Cytochrome P450 61</fullName>
    </alternativeName>
    <alternativeName>
        <fullName evidence="9">Ergosterol biosynthetic protein 5</fullName>
    </alternativeName>
</protein>
<accession>A0A1D8N5C4</accession>
<dbReference type="GO" id="GO:0004497">
    <property type="term" value="F:monooxygenase activity"/>
    <property type="evidence" value="ECO:0007669"/>
    <property type="project" value="UniProtKB-KW"/>
</dbReference>
<evidence type="ECO:0000313" key="17">
    <source>
        <dbReference type="Proteomes" id="UP000256601"/>
    </source>
</evidence>
<reference evidence="14 16" key="1">
    <citation type="journal article" date="2016" name="PLoS ONE">
        <title>Sequence Assembly of Yarrowia lipolytica Strain W29/CLIB89 Shows Transposable Element Diversity.</title>
        <authorList>
            <person name="Magnan C."/>
            <person name="Yu J."/>
            <person name="Chang I."/>
            <person name="Jahn E."/>
            <person name="Kanomata Y."/>
            <person name="Wu J."/>
            <person name="Zeller M."/>
            <person name="Oakes M."/>
            <person name="Baldi P."/>
            <person name="Sandmeyer S."/>
        </authorList>
    </citation>
    <scope>NUCLEOTIDE SEQUENCE [LARGE SCALE GENOMIC DNA]</scope>
    <source>
        <strain evidence="14">CLIB89</strain>
        <strain evidence="16">CLIB89(W29)</strain>
    </source>
</reference>
<keyword evidence="13" id="KW-0472">Membrane</keyword>
<dbReference type="Proteomes" id="UP000256601">
    <property type="component" value="Unassembled WGS sequence"/>
</dbReference>
<proteinExistence type="inferred from homology"/>
<evidence type="ECO:0000256" key="7">
    <source>
        <dbReference type="ARBA" id="ARBA00060589"/>
    </source>
</evidence>
<dbReference type="OMA" id="KCIGLEY"/>
<dbReference type="GeneID" id="2906079"/>
<sequence length="507" mass="57545">MNATQPESHIVQWLTWTQDTIGFGTLAATVLLIALLYDQFSYVKSKGSIAGPPLKMWPIIGPFLDSINPDFEKYKAQWASGALSCVSVFHKFVVLASDRDLTRKIFNSSAYVKPCVVDVAIKILRPTNWVFLDGKAHVDYRRGLNGLFTNRALSMYLPIQEGIYDTYFDKFVEMSKDGHVPYMPIFREINCALSLRTFCGNYITEEQIKEIAHDYYLVTAALELVNFPIILPFTKAWYGKKAADKVMDIFAKCAQMAKDHIKAGGDVTCTMDAWIAIMNGRDFDSDHGTVPNKKIRKFTNKEISETIFTFLFASQDASSSATTWLFQIVADRPDVYAKIREEQLAVRGGDPNVPLSLELTEKMTYTNMVVKECLRLRPPVIMVPYVAKKDFPISDTYTVPKGSMIIPTVYPSLHDPEVYERPDEFVPERWLPDGDGTKNAKNWLVFGTGPHYCLGQKYALMNFTNMIGKACMNLDFTHKVTPLSEKVRVFATIFPDDDCLLQFKKRE</sequence>
<dbReference type="PROSITE" id="PS00086">
    <property type="entry name" value="CYTOCHROME_P450"/>
    <property type="match status" value="1"/>
</dbReference>
<evidence type="ECO:0000256" key="3">
    <source>
        <dbReference type="ARBA" id="ARBA00022723"/>
    </source>
</evidence>
<evidence type="ECO:0000256" key="13">
    <source>
        <dbReference type="SAM" id="Phobius"/>
    </source>
</evidence>
<evidence type="ECO:0000313" key="15">
    <source>
        <dbReference type="EMBL" id="RDW23685.1"/>
    </source>
</evidence>
<evidence type="ECO:0000313" key="16">
    <source>
        <dbReference type="Proteomes" id="UP000182444"/>
    </source>
</evidence>
<organism evidence="14 16">
    <name type="scientific">Yarrowia lipolytica</name>
    <name type="common">Candida lipolytica</name>
    <dbReference type="NCBI Taxonomy" id="4952"/>
    <lineage>
        <taxon>Eukaryota</taxon>
        <taxon>Fungi</taxon>
        <taxon>Dikarya</taxon>
        <taxon>Ascomycota</taxon>
        <taxon>Saccharomycotina</taxon>
        <taxon>Dipodascomycetes</taxon>
        <taxon>Dipodascales</taxon>
        <taxon>Dipodascales incertae sedis</taxon>
        <taxon>Yarrowia</taxon>
    </lineage>
</organism>
<dbReference type="AlphaFoldDB" id="A0A1D8N5C4"/>
<evidence type="ECO:0000256" key="10">
    <source>
        <dbReference type="ARBA" id="ARBA00083491"/>
    </source>
</evidence>
<dbReference type="FunFam" id="1.10.630.10:FF:000021">
    <property type="entry name" value="Cytochrome P450 61"/>
    <property type="match status" value="1"/>
</dbReference>
<evidence type="ECO:0000256" key="2">
    <source>
        <dbReference type="ARBA" id="ARBA00010617"/>
    </source>
</evidence>
<evidence type="ECO:0000313" key="14">
    <source>
        <dbReference type="EMBL" id="AOW00804.1"/>
    </source>
</evidence>
<keyword evidence="4 12" id="KW-0560">Oxidoreductase</keyword>
<dbReference type="EMBL" id="KZ859069">
    <property type="protein sequence ID" value="RDW23685.1"/>
    <property type="molecule type" value="Genomic_DNA"/>
</dbReference>
<evidence type="ECO:0000256" key="8">
    <source>
        <dbReference type="ARBA" id="ARBA00074117"/>
    </source>
</evidence>
<dbReference type="KEGG" id="yli:2906079"/>
<reference evidence="15 17" key="2">
    <citation type="submission" date="2018-07" db="EMBL/GenBank/DDBJ databases">
        <title>Draft Genome Assemblies for Five Robust Yarrowia lipolytica Strains Exhibiting High Lipid Production and Pentose Sugar Utilization and Sugar Alcohol Secretion from Undetoxified Lignocellulosic Biomass Hydrolysates.</title>
        <authorList>
            <consortium name="DOE Joint Genome Institute"/>
            <person name="Walker C."/>
            <person name="Ryu S."/>
            <person name="Na H."/>
            <person name="Zane M."/>
            <person name="LaButti K."/>
            <person name="Lipzen A."/>
            <person name="Haridas S."/>
            <person name="Barry K."/>
            <person name="Grigoriev I.V."/>
            <person name="Quarterman J."/>
            <person name="Slininger P."/>
            <person name="Dien B."/>
            <person name="Trinh C.T."/>
        </authorList>
    </citation>
    <scope>NUCLEOTIDE SEQUENCE [LARGE SCALE GENOMIC DNA]</scope>
    <source>
        <strain evidence="15 17">YB392</strain>
    </source>
</reference>
<dbReference type="InterPro" id="IPR002403">
    <property type="entry name" value="Cyt_P450_E_grp-IV"/>
</dbReference>
<dbReference type="OrthoDB" id="1372046at2759"/>
<evidence type="ECO:0000256" key="1">
    <source>
        <dbReference type="ARBA" id="ARBA00001971"/>
    </source>
</evidence>
<keyword evidence="12" id="KW-0503">Monooxygenase</keyword>
<dbReference type="SUPFAM" id="SSF48264">
    <property type="entry name" value="Cytochrome P450"/>
    <property type="match status" value="1"/>
</dbReference>
<dbReference type="EMBL" id="CP017553">
    <property type="protein sequence ID" value="AOW00804.1"/>
    <property type="molecule type" value="Genomic_DNA"/>
</dbReference>
<dbReference type="GO" id="GO:0006696">
    <property type="term" value="P:ergosterol biosynthetic process"/>
    <property type="evidence" value="ECO:0007669"/>
    <property type="project" value="EnsemblFungi"/>
</dbReference>
<evidence type="ECO:0000256" key="4">
    <source>
        <dbReference type="ARBA" id="ARBA00023002"/>
    </source>
</evidence>
<keyword evidence="13" id="KW-1133">Transmembrane helix</keyword>
<dbReference type="Proteomes" id="UP000182444">
    <property type="component" value="Chromosome 1A"/>
</dbReference>
<dbReference type="PANTHER" id="PTHR24286">
    <property type="entry name" value="CYTOCHROME P450 26"/>
    <property type="match status" value="1"/>
</dbReference>
<comment type="cofactor">
    <cofactor evidence="1 11">
        <name>heme</name>
        <dbReference type="ChEBI" id="CHEBI:30413"/>
    </cofactor>
</comment>
<dbReference type="Gene3D" id="1.10.630.10">
    <property type="entry name" value="Cytochrome P450"/>
    <property type="match status" value="1"/>
</dbReference>
<dbReference type="PRINTS" id="PR00385">
    <property type="entry name" value="P450"/>
</dbReference>
<dbReference type="InterPro" id="IPR036396">
    <property type="entry name" value="Cyt_P450_sf"/>
</dbReference>
<dbReference type="InterPro" id="IPR001128">
    <property type="entry name" value="Cyt_P450"/>
</dbReference>
<dbReference type="GO" id="GO:0020037">
    <property type="term" value="F:heme binding"/>
    <property type="evidence" value="ECO:0007669"/>
    <property type="project" value="InterPro"/>
</dbReference>
<evidence type="ECO:0000256" key="11">
    <source>
        <dbReference type="PIRSR" id="PIRSR602403-1"/>
    </source>
</evidence>
<dbReference type="VEuPathDB" id="FungiDB:YALI1_A18344g"/>
<keyword evidence="3 11" id="KW-0479">Metal-binding</keyword>
<feature type="transmembrane region" description="Helical" evidence="13">
    <location>
        <begin position="20"/>
        <end position="37"/>
    </location>
</feature>
<evidence type="ECO:0000256" key="9">
    <source>
        <dbReference type="ARBA" id="ARBA00081953"/>
    </source>
</evidence>